<organism evidence="1 2">
    <name type="scientific">Steccherinum ochraceum</name>
    <dbReference type="NCBI Taxonomy" id="92696"/>
    <lineage>
        <taxon>Eukaryota</taxon>
        <taxon>Fungi</taxon>
        <taxon>Dikarya</taxon>
        <taxon>Basidiomycota</taxon>
        <taxon>Agaricomycotina</taxon>
        <taxon>Agaricomycetes</taxon>
        <taxon>Polyporales</taxon>
        <taxon>Steccherinaceae</taxon>
        <taxon>Steccherinum</taxon>
    </lineage>
</organism>
<dbReference type="AlphaFoldDB" id="A0A4R0R2A9"/>
<reference evidence="1 2" key="1">
    <citation type="submission" date="2018-11" db="EMBL/GenBank/DDBJ databases">
        <title>Genome assembly of Steccherinum ochraceum LE-BIN_3174, the white-rot fungus of the Steccherinaceae family (The Residual Polyporoid clade, Polyporales, Basidiomycota).</title>
        <authorList>
            <person name="Fedorova T.V."/>
            <person name="Glazunova O.A."/>
            <person name="Landesman E.O."/>
            <person name="Moiseenko K.V."/>
            <person name="Psurtseva N.V."/>
            <person name="Savinova O.S."/>
            <person name="Shakhova N.V."/>
            <person name="Tyazhelova T.V."/>
            <person name="Vasina D.V."/>
        </authorList>
    </citation>
    <scope>NUCLEOTIDE SEQUENCE [LARGE SCALE GENOMIC DNA]</scope>
    <source>
        <strain evidence="1 2">LE-BIN_3174</strain>
    </source>
</reference>
<accession>A0A4R0R2A9</accession>
<protein>
    <submittedName>
        <fullName evidence="1">Uncharacterized protein</fullName>
    </submittedName>
</protein>
<comment type="caution">
    <text evidence="1">The sequence shown here is derived from an EMBL/GenBank/DDBJ whole genome shotgun (WGS) entry which is preliminary data.</text>
</comment>
<sequence>MLSECKGSGRLGLGLAAVYLPSLSFPRLLSLLPYHILASHYAVLISIIDGILTHLWHEDWGSAQQPYTFLRHPARYEPMVKIDIDTLLVVRIRAASPLLLDTPILSRPASRGFLGHQRPPPSRTSIQRFGGLAQVPLAGGEPLEKLLGLGRLELAGEPSREKGD</sequence>
<dbReference type="EMBL" id="RWJN01000496">
    <property type="protein sequence ID" value="TCD61172.1"/>
    <property type="molecule type" value="Genomic_DNA"/>
</dbReference>
<keyword evidence="2" id="KW-1185">Reference proteome</keyword>
<gene>
    <name evidence="1" type="ORF">EIP91_008816</name>
</gene>
<proteinExistence type="predicted"/>
<evidence type="ECO:0000313" key="1">
    <source>
        <dbReference type="EMBL" id="TCD61172.1"/>
    </source>
</evidence>
<name>A0A4R0R2A9_9APHY</name>
<evidence type="ECO:0000313" key="2">
    <source>
        <dbReference type="Proteomes" id="UP000292702"/>
    </source>
</evidence>
<dbReference type="Proteomes" id="UP000292702">
    <property type="component" value="Unassembled WGS sequence"/>
</dbReference>